<evidence type="ECO:0000313" key="3">
    <source>
        <dbReference type="Proteomes" id="UP000799770"/>
    </source>
</evidence>
<dbReference type="InterPro" id="IPR012535">
    <property type="entry name" value="Cell_div_Cdc14"/>
</dbReference>
<dbReference type="GO" id="GO:0051301">
    <property type="term" value="P:cell division"/>
    <property type="evidence" value="ECO:0007669"/>
    <property type="project" value="UniProtKB-KW"/>
</dbReference>
<dbReference type="Proteomes" id="UP000799770">
    <property type="component" value="Unassembled WGS sequence"/>
</dbReference>
<proteinExistence type="predicted"/>
<keyword evidence="2" id="KW-0132">Cell division</keyword>
<feature type="region of interest" description="Disordered" evidence="1">
    <location>
        <begin position="38"/>
        <end position="66"/>
    </location>
</feature>
<feature type="region of interest" description="Disordered" evidence="1">
    <location>
        <begin position="247"/>
        <end position="270"/>
    </location>
</feature>
<dbReference type="SUPFAM" id="SSF48371">
    <property type="entry name" value="ARM repeat"/>
    <property type="match status" value="1"/>
</dbReference>
<organism evidence="2 3">
    <name type="scientific">Lophiotrema nucula</name>
    <dbReference type="NCBI Taxonomy" id="690887"/>
    <lineage>
        <taxon>Eukaryota</taxon>
        <taxon>Fungi</taxon>
        <taxon>Dikarya</taxon>
        <taxon>Ascomycota</taxon>
        <taxon>Pezizomycotina</taxon>
        <taxon>Dothideomycetes</taxon>
        <taxon>Pleosporomycetidae</taxon>
        <taxon>Pleosporales</taxon>
        <taxon>Lophiotremataceae</taxon>
        <taxon>Lophiotrema</taxon>
    </lineage>
</organism>
<dbReference type="Pfam" id="PF08045">
    <property type="entry name" value="CDC14"/>
    <property type="match status" value="1"/>
</dbReference>
<dbReference type="PANTHER" id="PTHR34065:SF1">
    <property type="entry name" value="CELL DIVISION CONTROL PROTEIN 14"/>
    <property type="match status" value="1"/>
</dbReference>
<keyword evidence="2" id="KW-0131">Cell cycle</keyword>
<dbReference type="EMBL" id="ML977334">
    <property type="protein sequence ID" value="KAF2111478.1"/>
    <property type="molecule type" value="Genomic_DNA"/>
</dbReference>
<reference evidence="2" key="1">
    <citation type="journal article" date="2020" name="Stud. Mycol.">
        <title>101 Dothideomycetes genomes: a test case for predicting lifestyles and emergence of pathogens.</title>
        <authorList>
            <person name="Haridas S."/>
            <person name="Albert R."/>
            <person name="Binder M."/>
            <person name="Bloem J."/>
            <person name="Labutti K."/>
            <person name="Salamov A."/>
            <person name="Andreopoulos B."/>
            <person name="Baker S."/>
            <person name="Barry K."/>
            <person name="Bills G."/>
            <person name="Bluhm B."/>
            <person name="Cannon C."/>
            <person name="Castanera R."/>
            <person name="Culley D."/>
            <person name="Daum C."/>
            <person name="Ezra D."/>
            <person name="Gonzalez J."/>
            <person name="Henrissat B."/>
            <person name="Kuo A."/>
            <person name="Liang C."/>
            <person name="Lipzen A."/>
            <person name="Lutzoni F."/>
            <person name="Magnuson J."/>
            <person name="Mondo S."/>
            <person name="Nolan M."/>
            <person name="Ohm R."/>
            <person name="Pangilinan J."/>
            <person name="Park H.-J."/>
            <person name="Ramirez L."/>
            <person name="Alfaro M."/>
            <person name="Sun H."/>
            <person name="Tritt A."/>
            <person name="Yoshinaga Y."/>
            <person name="Zwiers L.-H."/>
            <person name="Turgeon B."/>
            <person name="Goodwin S."/>
            <person name="Spatafora J."/>
            <person name="Crous P."/>
            <person name="Grigoriev I."/>
        </authorList>
    </citation>
    <scope>NUCLEOTIDE SEQUENCE</scope>
    <source>
        <strain evidence="2">CBS 627.86</strain>
    </source>
</reference>
<name>A0A6A5YZD0_9PLEO</name>
<feature type="compositionally biased region" description="Polar residues" evidence="1">
    <location>
        <begin position="38"/>
        <end position="65"/>
    </location>
</feature>
<dbReference type="OrthoDB" id="5357220at2759"/>
<dbReference type="PANTHER" id="PTHR34065">
    <property type="entry name" value="CELL DIVISION CONTROL PROTEIN 14"/>
    <property type="match status" value="1"/>
</dbReference>
<sequence>MEALLSLAFDNIASKDTQKIRKGLRQIEGMLAQICLSSGKSKPSTPQHRRNASTINLGEQQQSTPKKLGTLAEDPAFREFFRLQEGFEWNVATHVADCLNRLLGMSSTDSCTTDNQADILILSALSNLQGLLLLHAPSRTIFGREIYMNLLLDLLDPYNCPAIQSSALLVLVTALLATPQNTRTFENMDGLLTITSLFKDDETTQTVKLKLLEFLYFYLMPEAPVPSMSAPNTAMGFQRSPSKLAGAFDRRSSTVSGDDGGGAAARKSIRTQEEKQHLLGKYLNNVEALVQDLQETASFAGVTC</sequence>
<keyword evidence="3" id="KW-1185">Reference proteome</keyword>
<accession>A0A6A5YZD0</accession>
<dbReference type="AlphaFoldDB" id="A0A6A5YZD0"/>
<dbReference type="InterPro" id="IPR016024">
    <property type="entry name" value="ARM-type_fold"/>
</dbReference>
<gene>
    <name evidence="2" type="ORF">BDV96DRAFT_603072</name>
</gene>
<evidence type="ECO:0000256" key="1">
    <source>
        <dbReference type="SAM" id="MobiDB-lite"/>
    </source>
</evidence>
<evidence type="ECO:0000313" key="2">
    <source>
        <dbReference type="EMBL" id="KAF2111478.1"/>
    </source>
</evidence>
<protein>
    <submittedName>
        <fullName evidence="2">Cell division protein Cdc14</fullName>
    </submittedName>
</protein>